<accession>A0ABS1P8R2</accession>
<proteinExistence type="predicted"/>
<name>A0ABS1P8R2_9ACTN</name>
<dbReference type="RefSeq" id="WP_201824054.1">
    <property type="nucleotide sequence ID" value="NZ_JAERRH010000015.1"/>
</dbReference>
<evidence type="ECO:0000313" key="1">
    <source>
        <dbReference type="EMBL" id="MBL1108766.1"/>
    </source>
</evidence>
<organism evidence="1 2">
    <name type="scientific">Streptomyces musisoli</name>
    <dbReference type="NCBI Taxonomy" id="2802280"/>
    <lineage>
        <taxon>Bacteria</taxon>
        <taxon>Bacillati</taxon>
        <taxon>Actinomycetota</taxon>
        <taxon>Actinomycetes</taxon>
        <taxon>Kitasatosporales</taxon>
        <taxon>Streptomycetaceae</taxon>
        <taxon>Streptomyces</taxon>
    </lineage>
</organism>
<keyword evidence="2" id="KW-1185">Reference proteome</keyword>
<gene>
    <name evidence="1" type="ORF">JK361_29990</name>
</gene>
<comment type="caution">
    <text evidence="1">The sequence shown here is derived from an EMBL/GenBank/DDBJ whole genome shotgun (WGS) entry which is preliminary data.</text>
</comment>
<dbReference type="EMBL" id="JAERRH010000015">
    <property type="protein sequence ID" value="MBL1108766.1"/>
    <property type="molecule type" value="Genomic_DNA"/>
</dbReference>
<evidence type="ECO:0000313" key="2">
    <source>
        <dbReference type="Proteomes" id="UP000621386"/>
    </source>
</evidence>
<reference evidence="1 2" key="1">
    <citation type="submission" date="2021-01" db="EMBL/GenBank/DDBJ databases">
        <title>WGS of actinomycetes isolated from Thailand.</title>
        <authorList>
            <person name="Thawai C."/>
        </authorList>
    </citation>
    <scope>NUCLEOTIDE SEQUENCE [LARGE SCALE GENOMIC DNA]</scope>
    <source>
        <strain evidence="1 2">CH5-8</strain>
    </source>
</reference>
<protein>
    <submittedName>
        <fullName evidence="1">Uncharacterized protein</fullName>
    </submittedName>
</protein>
<sequence length="70" mass="7679">MPSEQGEPSVVALGRLCQDLLDRVRVLRNARGMAAALVGERQLEFHASCRPPRLKKRGRSSSLALTDHLG</sequence>
<dbReference type="Proteomes" id="UP000621386">
    <property type="component" value="Unassembled WGS sequence"/>
</dbReference>